<gene>
    <name evidence="5 8" type="primary">rplY</name>
    <name evidence="5" type="synonym">ctc</name>
    <name evidence="8" type="ORF">J40TS1_51660</name>
</gene>
<dbReference type="Gene3D" id="2.170.120.20">
    <property type="entry name" value="Ribosomal protein L25, beta domain"/>
    <property type="match status" value="1"/>
</dbReference>
<dbReference type="GO" id="GO:0022625">
    <property type="term" value="C:cytosolic large ribosomal subunit"/>
    <property type="evidence" value="ECO:0007669"/>
    <property type="project" value="TreeGrafter"/>
</dbReference>
<dbReference type="NCBIfam" id="TIGR00731">
    <property type="entry name" value="bL25_bact_ctc"/>
    <property type="match status" value="1"/>
</dbReference>
<dbReference type="RefSeq" id="WP_213520352.1">
    <property type="nucleotide sequence ID" value="NZ_BOSE01000016.1"/>
</dbReference>
<evidence type="ECO:0000259" key="6">
    <source>
        <dbReference type="Pfam" id="PF01386"/>
    </source>
</evidence>
<keyword evidence="3 5" id="KW-0689">Ribosomal protein</keyword>
<evidence type="ECO:0000256" key="3">
    <source>
        <dbReference type="ARBA" id="ARBA00022980"/>
    </source>
</evidence>
<sequence>MSNRIGVHVRDKQKRGELKQLRRSGRIPAVVFGADKHNVSIDVPKKEFMQWMKTGGGSVVYLQLNNEEELAVLLEDMQRDPLTQDIIHIDFLQVDDKKQVRTKLPIVYAGTPIGTKQGAIVQTNSTMIEVQALPAYIPDSLTVDISGLDVGESLQASELNLPDGVSLVSSEKEILISVLAK</sequence>
<proteinExistence type="inferred from homology"/>
<accession>A0A920D226</accession>
<dbReference type="Proteomes" id="UP000683139">
    <property type="component" value="Unassembled WGS sequence"/>
</dbReference>
<dbReference type="PANTHER" id="PTHR33284">
    <property type="entry name" value="RIBOSOMAL PROTEIN L25/GLN-TRNA SYNTHETASE, ANTI-CODON-BINDING DOMAIN-CONTAINING PROTEIN"/>
    <property type="match status" value="1"/>
</dbReference>
<dbReference type="CDD" id="cd00495">
    <property type="entry name" value="Ribosomal_L25_TL5_CTC"/>
    <property type="match status" value="1"/>
</dbReference>
<dbReference type="SUPFAM" id="SSF50715">
    <property type="entry name" value="Ribosomal protein L25-like"/>
    <property type="match status" value="1"/>
</dbReference>
<evidence type="ECO:0000256" key="2">
    <source>
        <dbReference type="ARBA" id="ARBA00022884"/>
    </source>
</evidence>
<dbReference type="PANTHER" id="PTHR33284:SF1">
    <property type="entry name" value="RIBOSOMAL PROTEIN L25_GLN-TRNA SYNTHETASE, ANTI-CODON-BINDING DOMAIN-CONTAINING PROTEIN"/>
    <property type="match status" value="1"/>
</dbReference>
<comment type="function">
    <text evidence="5">This is one of the proteins that binds to the 5S RNA in the ribosome where it forms part of the central protuberance.</text>
</comment>
<dbReference type="InterPro" id="IPR011035">
    <property type="entry name" value="Ribosomal_bL25/Gln-tRNA_synth"/>
</dbReference>
<keyword evidence="2 5" id="KW-0694">RNA-binding</keyword>
<feature type="domain" description="Large ribosomal subunit protein bL25 beta" evidence="7">
    <location>
        <begin position="100"/>
        <end position="180"/>
    </location>
</feature>
<dbReference type="GO" id="GO:0006412">
    <property type="term" value="P:translation"/>
    <property type="evidence" value="ECO:0007669"/>
    <property type="project" value="UniProtKB-UniRule"/>
</dbReference>
<keyword evidence="1 5" id="KW-0699">rRNA-binding</keyword>
<comment type="subunit">
    <text evidence="5">Part of the 50S ribosomal subunit; part of the 5S rRNA/L5/L18/L25 subcomplex. Contacts the 5S rRNA. Binds to the 5S rRNA independently of L5 and L18.</text>
</comment>
<organism evidence="8 9">
    <name type="scientific">Paenibacillus montaniterrae</name>
    <dbReference type="NCBI Taxonomy" id="429341"/>
    <lineage>
        <taxon>Bacteria</taxon>
        <taxon>Bacillati</taxon>
        <taxon>Bacillota</taxon>
        <taxon>Bacilli</taxon>
        <taxon>Bacillales</taxon>
        <taxon>Paenibacillaceae</taxon>
        <taxon>Paenibacillus</taxon>
    </lineage>
</organism>
<name>A0A920D226_9BACL</name>
<keyword evidence="9" id="KW-1185">Reference proteome</keyword>
<dbReference type="InterPro" id="IPR037121">
    <property type="entry name" value="Ribosomal_bL25_C"/>
</dbReference>
<dbReference type="InterPro" id="IPR029751">
    <property type="entry name" value="Ribosomal_L25_dom"/>
</dbReference>
<evidence type="ECO:0000313" key="9">
    <source>
        <dbReference type="Proteomes" id="UP000683139"/>
    </source>
</evidence>
<dbReference type="InterPro" id="IPR020057">
    <property type="entry name" value="Ribosomal_bL25_b-dom"/>
</dbReference>
<reference evidence="8" key="1">
    <citation type="submission" date="2021-03" db="EMBL/GenBank/DDBJ databases">
        <title>Antimicrobial resistance genes in bacteria isolated from Japanese honey, and their potential for conferring macrolide and lincosamide resistance in the American foulbrood pathogen Paenibacillus larvae.</title>
        <authorList>
            <person name="Okamoto M."/>
            <person name="Kumagai M."/>
            <person name="Kanamori H."/>
            <person name="Takamatsu D."/>
        </authorList>
    </citation>
    <scope>NUCLEOTIDE SEQUENCE</scope>
    <source>
        <strain evidence="8">J40TS1</strain>
    </source>
</reference>
<keyword evidence="4 5" id="KW-0687">Ribonucleoprotein</keyword>
<dbReference type="InterPro" id="IPR020930">
    <property type="entry name" value="Ribosomal_uL5_bac-type"/>
</dbReference>
<dbReference type="Gene3D" id="2.40.240.10">
    <property type="entry name" value="Ribosomal Protein L25, Chain P"/>
    <property type="match status" value="1"/>
</dbReference>
<evidence type="ECO:0000256" key="5">
    <source>
        <dbReference type="HAMAP-Rule" id="MF_01334"/>
    </source>
</evidence>
<protein>
    <recommendedName>
        <fullName evidence="5">Large ribosomal subunit protein bL25</fullName>
    </recommendedName>
    <alternativeName>
        <fullName evidence="5">General stress protein CTC</fullName>
    </alternativeName>
</protein>
<feature type="domain" description="Large ribosomal subunit protein bL25 L25" evidence="6">
    <location>
        <begin position="8"/>
        <end position="91"/>
    </location>
</feature>
<dbReference type="InterPro" id="IPR001021">
    <property type="entry name" value="Ribosomal_bL25_long"/>
</dbReference>
<comment type="caution">
    <text evidence="8">The sequence shown here is derived from an EMBL/GenBank/DDBJ whole genome shotgun (WGS) entry which is preliminary data.</text>
</comment>
<dbReference type="Pfam" id="PF01386">
    <property type="entry name" value="Ribosomal_L25p"/>
    <property type="match status" value="1"/>
</dbReference>
<evidence type="ECO:0000259" key="7">
    <source>
        <dbReference type="Pfam" id="PF14693"/>
    </source>
</evidence>
<dbReference type="GO" id="GO:0008097">
    <property type="term" value="F:5S rRNA binding"/>
    <property type="evidence" value="ECO:0007669"/>
    <property type="project" value="InterPro"/>
</dbReference>
<dbReference type="InterPro" id="IPR020056">
    <property type="entry name" value="Rbsml_bL25/Gln-tRNA_synth_N"/>
</dbReference>
<evidence type="ECO:0000256" key="1">
    <source>
        <dbReference type="ARBA" id="ARBA00022730"/>
    </source>
</evidence>
<dbReference type="EMBL" id="BOSE01000016">
    <property type="protein sequence ID" value="GIP19524.1"/>
    <property type="molecule type" value="Genomic_DNA"/>
</dbReference>
<dbReference type="Pfam" id="PF14693">
    <property type="entry name" value="Ribosomal_TL5_C"/>
    <property type="match status" value="1"/>
</dbReference>
<evidence type="ECO:0000313" key="8">
    <source>
        <dbReference type="EMBL" id="GIP19524.1"/>
    </source>
</evidence>
<dbReference type="AlphaFoldDB" id="A0A920D226"/>
<dbReference type="HAMAP" id="MF_01334">
    <property type="entry name" value="Ribosomal_bL25_CTC"/>
    <property type="match status" value="1"/>
</dbReference>
<comment type="similarity">
    <text evidence="5">Belongs to the bacterial ribosomal protein bL25 family. CTC subfamily.</text>
</comment>
<evidence type="ECO:0000256" key="4">
    <source>
        <dbReference type="ARBA" id="ARBA00023274"/>
    </source>
</evidence>
<dbReference type="GO" id="GO:0003735">
    <property type="term" value="F:structural constituent of ribosome"/>
    <property type="evidence" value="ECO:0007669"/>
    <property type="project" value="InterPro"/>
</dbReference>